<evidence type="ECO:0000313" key="4">
    <source>
        <dbReference type="Proteomes" id="UP000307749"/>
    </source>
</evidence>
<dbReference type="STRING" id="993689.GCA_002077135_02788"/>
<dbReference type="NCBIfam" id="TIGR02384">
    <property type="entry name" value="RelB_DinJ"/>
    <property type="match status" value="1"/>
</dbReference>
<dbReference type="GO" id="GO:0000987">
    <property type="term" value="F:cis-regulatory region sequence-specific DNA binding"/>
    <property type="evidence" value="ECO:0007669"/>
    <property type="project" value="InterPro"/>
</dbReference>
<dbReference type="OrthoDB" id="3174560at2"/>
<dbReference type="EMBL" id="MWQO01000113">
    <property type="protein sequence ID" value="THD05908.1"/>
    <property type="molecule type" value="Genomic_DNA"/>
</dbReference>
<comment type="similarity">
    <text evidence="1">Belongs to the RelB/DinJ antitoxin family.</text>
</comment>
<dbReference type="GO" id="GO:0015643">
    <property type="term" value="F:toxic substance binding"/>
    <property type="evidence" value="ECO:0007669"/>
    <property type="project" value="InterPro"/>
</dbReference>
<dbReference type="AlphaFoldDB" id="A0A4S3KCH1"/>
<name>A0A4S3KCH1_9GAMM</name>
<evidence type="ECO:0000256" key="2">
    <source>
        <dbReference type="ARBA" id="ARBA00022649"/>
    </source>
</evidence>
<gene>
    <name evidence="3" type="ORF">B1806_16435</name>
</gene>
<dbReference type="InterPro" id="IPR013321">
    <property type="entry name" value="Arc_rbn_hlx_hlx"/>
</dbReference>
<dbReference type="PIRSF" id="PIRSF003108">
    <property type="entry name" value="DinJ"/>
    <property type="match status" value="1"/>
</dbReference>
<dbReference type="Gene3D" id="1.10.1220.10">
    <property type="entry name" value="Met repressor-like"/>
    <property type="match status" value="1"/>
</dbReference>
<dbReference type="GO" id="GO:0006355">
    <property type="term" value="P:regulation of DNA-templated transcription"/>
    <property type="evidence" value="ECO:0007669"/>
    <property type="project" value="InterPro"/>
</dbReference>
<sequence length="94" mass="10332">METMNMTTTIQVRTEAELKSKSEQVLNELGMDLSGAIRVFLNQVVLRGGLPFEVVLPQPNAATLKAISDSYNRKNIGRASSVASMLDEFERSAD</sequence>
<evidence type="ECO:0000313" key="3">
    <source>
        <dbReference type="EMBL" id="THD05908.1"/>
    </source>
</evidence>
<comment type="caution">
    <text evidence="3">The sequence shown here is derived from an EMBL/GenBank/DDBJ whole genome shotgun (WGS) entry which is preliminary data.</text>
</comment>
<proteinExistence type="inferred from homology"/>
<evidence type="ECO:0000256" key="1">
    <source>
        <dbReference type="ARBA" id="ARBA00010562"/>
    </source>
</evidence>
<dbReference type="PANTHER" id="PTHR38781">
    <property type="entry name" value="ANTITOXIN DINJ-RELATED"/>
    <property type="match status" value="1"/>
</dbReference>
<dbReference type="Pfam" id="PF04221">
    <property type="entry name" value="RelB"/>
    <property type="match status" value="1"/>
</dbReference>
<dbReference type="InterPro" id="IPR026262">
    <property type="entry name" value="DinJ"/>
</dbReference>
<dbReference type="PANTHER" id="PTHR38781:SF1">
    <property type="entry name" value="ANTITOXIN DINJ-RELATED"/>
    <property type="match status" value="1"/>
</dbReference>
<dbReference type="Proteomes" id="UP000307749">
    <property type="component" value="Unassembled WGS sequence"/>
</dbReference>
<keyword evidence="4" id="KW-1185">Reference proteome</keyword>
<evidence type="ECO:0008006" key="5">
    <source>
        <dbReference type="Google" id="ProtNLM"/>
    </source>
</evidence>
<accession>A0A4S3KCH1</accession>
<dbReference type="GO" id="GO:0006351">
    <property type="term" value="P:DNA-templated transcription"/>
    <property type="evidence" value="ECO:0007669"/>
    <property type="project" value="TreeGrafter"/>
</dbReference>
<protein>
    <recommendedName>
        <fullName evidence="5">Damage-inducible protein</fullName>
    </recommendedName>
</protein>
<keyword evidence="2" id="KW-1277">Toxin-antitoxin system</keyword>
<dbReference type="InterPro" id="IPR007337">
    <property type="entry name" value="RelB/DinJ"/>
</dbReference>
<reference evidence="3 4" key="1">
    <citation type="submission" date="2017-02" db="EMBL/GenBank/DDBJ databases">
        <title>Whole genome sequencing of Metallibacterium scheffleri DSM 24874 (T).</title>
        <authorList>
            <person name="Kumar S."/>
            <person name="Patil P."/>
            <person name="Patil P.B."/>
        </authorList>
    </citation>
    <scope>NUCLEOTIDE SEQUENCE [LARGE SCALE GENOMIC DNA]</scope>
    <source>
        <strain evidence="3 4">DSM 24874</strain>
    </source>
</reference>
<organism evidence="3 4">
    <name type="scientific">Metallibacterium scheffleri</name>
    <dbReference type="NCBI Taxonomy" id="993689"/>
    <lineage>
        <taxon>Bacteria</taxon>
        <taxon>Pseudomonadati</taxon>
        <taxon>Pseudomonadota</taxon>
        <taxon>Gammaproteobacteria</taxon>
        <taxon>Lysobacterales</taxon>
        <taxon>Rhodanobacteraceae</taxon>
        <taxon>Metallibacterium</taxon>
    </lineage>
</organism>
<dbReference type="GO" id="GO:0044010">
    <property type="term" value="P:single-species biofilm formation"/>
    <property type="evidence" value="ECO:0007669"/>
    <property type="project" value="InterPro"/>
</dbReference>